<comment type="caution">
    <text evidence="3">The sequence shown here is derived from an EMBL/GenBank/DDBJ whole genome shotgun (WGS) entry which is preliminary data.</text>
</comment>
<evidence type="ECO:0000259" key="2">
    <source>
        <dbReference type="Pfam" id="PF13966"/>
    </source>
</evidence>
<feature type="domain" description="Reverse transcriptase zinc-binding" evidence="2">
    <location>
        <begin position="829"/>
        <end position="889"/>
    </location>
</feature>
<feature type="region of interest" description="Disordered" evidence="1">
    <location>
        <begin position="243"/>
        <end position="268"/>
    </location>
</feature>
<feature type="region of interest" description="Disordered" evidence="1">
    <location>
        <begin position="367"/>
        <end position="410"/>
    </location>
</feature>
<dbReference type="EMBL" id="BPVZ01000232">
    <property type="protein sequence ID" value="GKV47643.1"/>
    <property type="molecule type" value="Genomic_DNA"/>
</dbReference>
<dbReference type="Gene3D" id="3.60.10.10">
    <property type="entry name" value="Endonuclease/exonuclease/phosphatase"/>
    <property type="match status" value="1"/>
</dbReference>
<dbReference type="PANTHER" id="PTHR36617:SF15">
    <property type="entry name" value="REVERSE TRANSCRIPTASE ZINC-BINDING DOMAIN-CONTAINING PROTEIN"/>
    <property type="match status" value="1"/>
</dbReference>
<dbReference type="InterPro" id="IPR026960">
    <property type="entry name" value="RVT-Znf"/>
</dbReference>
<dbReference type="Proteomes" id="UP001054252">
    <property type="component" value="Unassembled WGS sequence"/>
</dbReference>
<organism evidence="3 4">
    <name type="scientific">Rubroshorea leprosula</name>
    <dbReference type="NCBI Taxonomy" id="152421"/>
    <lineage>
        <taxon>Eukaryota</taxon>
        <taxon>Viridiplantae</taxon>
        <taxon>Streptophyta</taxon>
        <taxon>Embryophyta</taxon>
        <taxon>Tracheophyta</taxon>
        <taxon>Spermatophyta</taxon>
        <taxon>Magnoliopsida</taxon>
        <taxon>eudicotyledons</taxon>
        <taxon>Gunneridae</taxon>
        <taxon>Pentapetalae</taxon>
        <taxon>rosids</taxon>
        <taxon>malvids</taxon>
        <taxon>Malvales</taxon>
        <taxon>Dipterocarpaceae</taxon>
        <taxon>Rubroshorea</taxon>
    </lineage>
</organism>
<reference evidence="3 4" key="1">
    <citation type="journal article" date="2021" name="Commun. Biol.">
        <title>The genome of Shorea leprosula (Dipterocarpaceae) highlights the ecological relevance of drought in aseasonal tropical rainforests.</title>
        <authorList>
            <person name="Ng K.K.S."/>
            <person name="Kobayashi M.J."/>
            <person name="Fawcett J.A."/>
            <person name="Hatakeyama M."/>
            <person name="Paape T."/>
            <person name="Ng C.H."/>
            <person name="Ang C.C."/>
            <person name="Tnah L.H."/>
            <person name="Lee C.T."/>
            <person name="Nishiyama T."/>
            <person name="Sese J."/>
            <person name="O'Brien M.J."/>
            <person name="Copetti D."/>
            <person name="Mohd Noor M.I."/>
            <person name="Ong R.C."/>
            <person name="Putra M."/>
            <person name="Sireger I.Z."/>
            <person name="Indrioko S."/>
            <person name="Kosugi Y."/>
            <person name="Izuno A."/>
            <person name="Isagi Y."/>
            <person name="Lee S.L."/>
            <person name="Shimizu K.K."/>
        </authorList>
    </citation>
    <scope>NUCLEOTIDE SEQUENCE [LARGE SCALE GENOMIC DNA]</scope>
    <source>
        <strain evidence="3">214</strain>
    </source>
</reference>
<dbReference type="Pfam" id="PF13966">
    <property type="entry name" value="zf-RVT"/>
    <property type="match status" value="1"/>
</dbReference>
<evidence type="ECO:0000313" key="4">
    <source>
        <dbReference type="Proteomes" id="UP001054252"/>
    </source>
</evidence>
<gene>
    <name evidence="3" type="ORF">SLEP1_g54523</name>
</gene>
<feature type="region of interest" description="Disordered" evidence="1">
    <location>
        <begin position="1"/>
        <end position="29"/>
    </location>
</feature>
<evidence type="ECO:0000256" key="1">
    <source>
        <dbReference type="SAM" id="MobiDB-lite"/>
    </source>
</evidence>
<accession>A0AAV5MFK5</accession>
<protein>
    <recommendedName>
        <fullName evidence="2">Reverse transcriptase zinc-binding domain-containing protein</fullName>
    </recommendedName>
</protein>
<dbReference type="PANTHER" id="PTHR36617">
    <property type="entry name" value="PROTEIN, PUTATIVE-RELATED"/>
    <property type="match status" value="1"/>
</dbReference>
<dbReference type="InterPro" id="IPR036691">
    <property type="entry name" value="Endo/exonu/phosph_ase_sf"/>
</dbReference>
<sequence length="1008" mass="116892">MLKGGGCIKSIEIVKPPDPPKPKAEPPPPPLCKCELSIDLQLRGTAADPDGGKDTTGGLEILGIGHRDSKRDRWGKRFGFVRMLGVQDVKQLEERLNRIWIGSYKLRARVASVRRQRGIGNQRNAGKKAGTDRAIMGSSRKDSALVLNKQAEKKVKSAAMDRVSINQRKFVNLEGESPGDKEGVVNTGYNREEIIEFYPLKEENQWLHKIVKTLKLKVEEMLYQIGVTEEEWRANPDWWLSEDDRREETETNSDNSSSEQGEEDHEFNYSVIQGDDVDDVDEIDGERLQVEGNSNSKKAVITEGMGFAKKENKELDGLNNQKGLIRDAKDGPEEEFRLNMSVWELGIRERKKKKELKTCYPQEKLASSEVRAQGSSDTTMQRHHRNQEEQQKVQNGAAVQDQRAGSSSLSDGCIAHRNKVIRREMNIPEVRRIFNLGKRLGIEVGENDEEVQSRLMELEVRDEGQGRGLEFVKQGEFSGDGFVGILSEWGSQKLKCNLVNIYAPNDRKKKLKLWEELRHMIVEEEGQWLIAGDFNVVRSDELSMSRLDKVLMSDEMCNLGKEWVQQGLKRTVSDHCPIMVKTTVADWGLKPFRICLQKLKRLKEFLKGWNKEVFGNMETQFKNVVEKVERIDLKNEVVELEGSEVKQRKEGFQQIWDMLRMREAIWKKKSRRLRINYSKSSIYGLNVKESWEVNITDVEKLRVLKIWGDILSIGGKSNRLKTMLVKGFKWEVGDGSRVGFWRQNWVENNSLRDSFPRLFQLATNKEGMVQEYGIWEGDSWRWEIGWRRKRMGQEQDEEKELWKVLGNIQLRKYVGDYWKWRYDVEGRLVPSKVSIFGWRLCLDTLPTRGNLQKRGVTLQGSNMMCGLCKKGVEEVDHLFCTCMEAWVVWVKMIKWWGMEVVMPDTVKGVAEIFIYGLGSLVGKEMGACIFLVTAWYLWYWRNGLVFRREEDIREQLLELIQVKTDFWVRYKVAGCVFSLVQWKSNSMECARELKWYKKSLKMFNQQQK</sequence>
<name>A0AAV5MFK5_9ROSI</name>
<dbReference type="SUPFAM" id="SSF56219">
    <property type="entry name" value="DNase I-like"/>
    <property type="match status" value="1"/>
</dbReference>
<proteinExistence type="predicted"/>
<evidence type="ECO:0000313" key="3">
    <source>
        <dbReference type="EMBL" id="GKV47643.1"/>
    </source>
</evidence>
<keyword evidence="4" id="KW-1185">Reference proteome</keyword>
<dbReference type="AlphaFoldDB" id="A0AAV5MFK5"/>